<comment type="caution">
    <text evidence="1">The sequence shown here is derived from an EMBL/GenBank/DDBJ whole genome shotgun (WGS) entry which is preliminary data.</text>
</comment>
<reference evidence="1 2" key="1">
    <citation type="submission" date="2024-03" db="EMBL/GenBank/DDBJ databases">
        <title>Community enrichment and isolation of bacterial strains for fucoidan degradation.</title>
        <authorList>
            <person name="Sichert A."/>
        </authorList>
    </citation>
    <scope>NUCLEOTIDE SEQUENCE [LARGE SCALE GENOMIC DNA]</scope>
    <source>
        <strain evidence="1 2">AS76</strain>
    </source>
</reference>
<dbReference type="EMBL" id="JBBMRA010000012">
    <property type="protein sequence ID" value="MEM5537197.1"/>
    <property type="molecule type" value="Genomic_DNA"/>
</dbReference>
<proteinExistence type="predicted"/>
<evidence type="ECO:0000313" key="2">
    <source>
        <dbReference type="Proteomes" id="UP001449225"/>
    </source>
</evidence>
<dbReference type="RefSeq" id="WP_342854683.1">
    <property type="nucleotide sequence ID" value="NZ_JBBMRA010000012.1"/>
</dbReference>
<protein>
    <submittedName>
        <fullName evidence="1">Uncharacterized protein</fullName>
    </submittedName>
</protein>
<gene>
    <name evidence="1" type="ORF">WNY58_12440</name>
</gene>
<organism evidence="1 2">
    <name type="scientific">Neptuniibacter pectenicola</name>
    <dbReference type="NCBI Taxonomy" id="1806669"/>
    <lineage>
        <taxon>Bacteria</taxon>
        <taxon>Pseudomonadati</taxon>
        <taxon>Pseudomonadota</taxon>
        <taxon>Gammaproteobacteria</taxon>
        <taxon>Oceanospirillales</taxon>
        <taxon>Oceanospirillaceae</taxon>
        <taxon>Neptuniibacter</taxon>
    </lineage>
</organism>
<name>A0ABU9TU06_9GAMM</name>
<evidence type="ECO:0000313" key="1">
    <source>
        <dbReference type="EMBL" id="MEM5537197.1"/>
    </source>
</evidence>
<keyword evidence="2" id="KW-1185">Reference proteome</keyword>
<sequence>MKFKLGFILGLLFFIILLYVAAFGFFKETDPVLESGCVIKRNLKGGYKPLIFIKVENKVVRFSENNKNLAPKGSLLGKCVYFEFYTDSYGRKIVTKFFKDNEL</sequence>
<accession>A0ABU9TU06</accession>
<dbReference type="Proteomes" id="UP001449225">
    <property type="component" value="Unassembled WGS sequence"/>
</dbReference>